<protein>
    <submittedName>
        <fullName evidence="1">Uncharacterized protein</fullName>
    </submittedName>
</protein>
<dbReference type="AlphaFoldDB" id="A0A1M7YAE0"/>
<dbReference type="EMBL" id="FRFE01000014">
    <property type="protein sequence ID" value="SHO49580.1"/>
    <property type="molecule type" value="Genomic_DNA"/>
</dbReference>
<evidence type="ECO:0000313" key="1">
    <source>
        <dbReference type="EMBL" id="SHO49580.1"/>
    </source>
</evidence>
<reference evidence="1 2" key="1">
    <citation type="submission" date="2016-12" db="EMBL/GenBank/DDBJ databases">
        <authorList>
            <person name="Song W.-J."/>
            <person name="Kurnit D.M."/>
        </authorList>
    </citation>
    <scope>NUCLEOTIDE SEQUENCE [LARGE SCALE GENOMIC DNA]</scope>
    <source>
        <strain evidence="1 2">DSM 18488</strain>
    </source>
</reference>
<dbReference type="STRING" id="1121416.SAMN02745220_02915"/>
<keyword evidence="2" id="KW-1185">Reference proteome</keyword>
<dbReference type="Proteomes" id="UP000184603">
    <property type="component" value="Unassembled WGS sequence"/>
</dbReference>
<gene>
    <name evidence="1" type="ORF">SAMN02745220_02915</name>
</gene>
<organism evidence="1 2">
    <name type="scientific">Desulfopila aestuarii DSM 18488</name>
    <dbReference type="NCBI Taxonomy" id="1121416"/>
    <lineage>
        <taxon>Bacteria</taxon>
        <taxon>Pseudomonadati</taxon>
        <taxon>Thermodesulfobacteriota</taxon>
        <taxon>Desulfobulbia</taxon>
        <taxon>Desulfobulbales</taxon>
        <taxon>Desulfocapsaceae</taxon>
        <taxon>Desulfopila</taxon>
    </lineage>
</organism>
<accession>A0A1M7YAE0</accession>
<sequence>MDGNTTPEVMAKEVSALNTFWLIQYLTDRHPSLDLQGMLDRLAKMFPCYVENLQSGVVEPVRLYHLQNPRYWFSHNFVKAFHDLILEQVPDPRLGYKIGSTLHKTQPVIRTTLGMALLGGHRVAMKISQEAAKYNRTKEYQIRKLEKGFVEIRIVHNPGIVINEFTMQWNAGCFAAYAKLAGANDITVDAICVDSGPTHSDEDKRSIWDFQIRYQEPNLLIRLG</sequence>
<name>A0A1M7YAE0_9BACT</name>
<dbReference type="RefSeq" id="WP_143170727.1">
    <property type="nucleotide sequence ID" value="NZ_FRFE01000014.1"/>
</dbReference>
<proteinExistence type="predicted"/>
<evidence type="ECO:0000313" key="2">
    <source>
        <dbReference type="Proteomes" id="UP000184603"/>
    </source>
</evidence>
<dbReference type="OrthoDB" id="6231at2"/>